<dbReference type="InterPro" id="IPR000683">
    <property type="entry name" value="Gfo/Idh/MocA-like_OxRdtase_N"/>
</dbReference>
<dbReference type="SUPFAM" id="SSF51735">
    <property type="entry name" value="NAD(P)-binding Rossmann-fold domains"/>
    <property type="match status" value="1"/>
</dbReference>
<evidence type="ECO:0000313" key="2">
    <source>
        <dbReference type="EMBL" id="QJA58245.1"/>
    </source>
</evidence>
<dbReference type="GO" id="GO:0000166">
    <property type="term" value="F:nucleotide binding"/>
    <property type="evidence" value="ECO:0007669"/>
    <property type="project" value="InterPro"/>
</dbReference>
<reference evidence="2" key="1">
    <citation type="submission" date="2020-03" db="EMBL/GenBank/DDBJ databases">
        <title>The deep terrestrial virosphere.</title>
        <authorList>
            <person name="Holmfeldt K."/>
            <person name="Nilsson E."/>
            <person name="Simone D."/>
            <person name="Lopez-Fernandez M."/>
            <person name="Wu X."/>
            <person name="de Brujin I."/>
            <person name="Lundin D."/>
            <person name="Andersson A."/>
            <person name="Bertilsson S."/>
            <person name="Dopson M."/>
        </authorList>
    </citation>
    <scope>NUCLEOTIDE SEQUENCE</scope>
    <source>
        <strain evidence="3">MM415A03122</strain>
        <strain evidence="2">MM415B01477</strain>
    </source>
</reference>
<proteinExistence type="predicted"/>
<evidence type="ECO:0000259" key="1">
    <source>
        <dbReference type="Pfam" id="PF01408"/>
    </source>
</evidence>
<name>A0A6M3ILN8_9ZZZZ</name>
<dbReference type="PANTHER" id="PTHR43377">
    <property type="entry name" value="BILIVERDIN REDUCTASE A"/>
    <property type="match status" value="1"/>
</dbReference>
<dbReference type="Gene3D" id="3.40.50.720">
    <property type="entry name" value="NAD(P)-binding Rossmann-like Domain"/>
    <property type="match status" value="1"/>
</dbReference>
<dbReference type="PANTHER" id="PTHR43377:SF1">
    <property type="entry name" value="BILIVERDIN REDUCTASE A"/>
    <property type="match status" value="1"/>
</dbReference>
<feature type="domain" description="Gfo/Idh/MocA-like oxidoreductase N-terminal" evidence="1">
    <location>
        <begin position="5"/>
        <end position="159"/>
    </location>
</feature>
<sequence>MNRYKVAIVGCGSIGALKPDKYDSPKTHNILTHAHAVYNHAQADLVALVDADLEKSRDAAARWRKDGIIIHAYGATLGSIILPYDSKITISNMLRINKPDIIILATPTETHCSVLESMIVAVRCGHHKPKLVIAEKPFCSDYEQAEHIAQLYQREGIPILINYTRRFDPVHQEVNRWIQSGKLGEIRHCRVIYGRGLKREACHAIDLCNWWFGPCRQGSILDYLDTDPKDFLCDYSTADPSYTAQLKYENGTRVFLSPMDGRDYSIFEIDVLGSAGRITLTNHGLSCQHYPVMAEPVYGDYNTLDHVANNINDHSGMKQALLYALCNVVDHLETGKPLLCTPADALAAHKIYDMLRIKSIE</sequence>
<dbReference type="Gene3D" id="3.30.360.10">
    <property type="entry name" value="Dihydrodipicolinate Reductase, domain 2"/>
    <property type="match status" value="1"/>
</dbReference>
<dbReference type="EMBL" id="MT141315">
    <property type="protein sequence ID" value="QJA58245.1"/>
    <property type="molecule type" value="Genomic_DNA"/>
</dbReference>
<dbReference type="InterPro" id="IPR036291">
    <property type="entry name" value="NAD(P)-bd_dom_sf"/>
</dbReference>
<evidence type="ECO:0000313" key="3">
    <source>
        <dbReference type="EMBL" id="QJA71608.1"/>
    </source>
</evidence>
<accession>A0A6M3ILN8</accession>
<organism evidence="2">
    <name type="scientific">viral metagenome</name>
    <dbReference type="NCBI Taxonomy" id="1070528"/>
    <lineage>
        <taxon>unclassified sequences</taxon>
        <taxon>metagenomes</taxon>
        <taxon>organismal metagenomes</taxon>
    </lineage>
</organism>
<dbReference type="EMBL" id="MT141885">
    <property type="protein sequence ID" value="QJA71608.1"/>
    <property type="molecule type" value="Genomic_DNA"/>
</dbReference>
<protein>
    <submittedName>
        <fullName evidence="2">Putative oxidoreductase family protein</fullName>
    </submittedName>
</protein>
<gene>
    <name evidence="3" type="ORF">MM415A03122_0008</name>
    <name evidence="2" type="ORF">MM415B01477_0007</name>
</gene>
<dbReference type="Pfam" id="PF01408">
    <property type="entry name" value="GFO_IDH_MocA"/>
    <property type="match status" value="1"/>
</dbReference>
<dbReference type="AlphaFoldDB" id="A0A6M3ILN8"/>
<dbReference type="InterPro" id="IPR051450">
    <property type="entry name" value="Gfo/Idh/MocA_Oxidoreductases"/>
</dbReference>
<dbReference type="SUPFAM" id="SSF55347">
    <property type="entry name" value="Glyceraldehyde-3-phosphate dehydrogenase-like, C-terminal domain"/>
    <property type="match status" value="1"/>
</dbReference>